<evidence type="ECO:0000256" key="4">
    <source>
        <dbReference type="SAM" id="SignalP"/>
    </source>
</evidence>
<dbReference type="SUPFAM" id="SSF49265">
    <property type="entry name" value="Fibronectin type III"/>
    <property type="match status" value="1"/>
</dbReference>
<dbReference type="Proteomes" id="UP001549366">
    <property type="component" value="Unassembled WGS sequence"/>
</dbReference>
<dbReference type="Pfam" id="PF04616">
    <property type="entry name" value="Glyco_hydro_43"/>
    <property type="match status" value="1"/>
</dbReference>
<dbReference type="SUPFAM" id="SSF49785">
    <property type="entry name" value="Galactose-binding domain-like"/>
    <property type="match status" value="1"/>
</dbReference>
<dbReference type="InterPro" id="IPR051795">
    <property type="entry name" value="Glycosyl_Hydrlase_43"/>
</dbReference>
<dbReference type="PANTHER" id="PTHR42812">
    <property type="entry name" value="BETA-XYLOSIDASE"/>
    <property type="match status" value="1"/>
</dbReference>
<reference evidence="6 7" key="1">
    <citation type="submission" date="2024-06" db="EMBL/GenBank/DDBJ databases">
        <title>Genomic Encyclopedia of Type Strains, Phase V (KMG-V): Genome sequencing to study the core and pangenomes of soil and plant-associated prokaryotes.</title>
        <authorList>
            <person name="Whitman W."/>
        </authorList>
    </citation>
    <scope>NUCLEOTIDE SEQUENCE [LARGE SCALE GENOMIC DNA]</scope>
    <source>
        <strain evidence="6 7">NE40</strain>
    </source>
</reference>
<evidence type="ECO:0000259" key="5">
    <source>
        <dbReference type="PROSITE" id="PS50022"/>
    </source>
</evidence>
<dbReference type="InterPro" id="IPR000421">
    <property type="entry name" value="FA58C"/>
</dbReference>
<dbReference type="EC" id="3.2.1.37" evidence="6"/>
<dbReference type="InterPro" id="IPR036116">
    <property type="entry name" value="FN3_sf"/>
</dbReference>
<evidence type="ECO:0000313" key="6">
    <source>
        <dbReference type="EMBL" id="MET4757822.1"/>
    </source>
</evidence>
<dbReference type="InterPro" id="IPR003961">
    <property type="entry name" value="FN3_dom"/>
</dbReference>
<evidence type="ECO:0000313" key="7">
    <source>
        <dbReference type="Proteomes" id="UP001549366"/>
    </source>
</evidence>
<dbReference type="Pfam" id="PF00754">
    <property type="entry name" value="F5_F8_type_C"/>
    <property type="match status" value="1"/>
</dbReference>
<evidence type="ECO:0000256" key="3">
    <source>
        <dbReference type="ARBA" id="ARBA00023295"/>
    </source>
</evidence>
<comment type="similarity">
    <text evidence="1">Belongs to the glycosyl hydrolase 43 family.</text>
</comment>
<dbReference type="PROSITE" id="PS50022">
    <property type="entry name" value="FA58C_3"/>
    <property type="match status" value="1"/>
</dbReference>
<dbReference type="InterPro" id="IPR023296">
    <property type="entry name" value="Glyco_hydro_beta-prop_sf"/>
</dbReference>
<proteinExistence type="inferred from homology"/>
<dbReference type="Gene3D" id="2.60.40.10">
    <property type="entry name" value="Immunoglobulins"/>
    <property type="match status" value="1"/>
</dbReference>
<feature type="signal peptide" evidence="4">
    <location>
        <begin position="1"/>
        <end position="23"/>
    </location>
</feature>
<dbReference type="SUPFAM" id="SSF75005">
    <property type="entry name" value="Arabinanase/levansucrase/invertase"/>
    <property type="match status" value="1"/>
</dbReference>
<dbReference type="GO" id="GO:0009044">
    <property type="term" value="F:xylan 1,4-beta-xylosidase activity"/>
    <property type="evidence" value="ECO:0007669"/>
    <property type="project" value="UniProtKB-EC"/>
</dbReference>
<name>A0ABV2SJ83_9GAMM</name>
<dbReference type="CDD" id="cd08982">
    <property type="entry name" value="GH43-like"/>
    <property type="match status" value="1"/>
</dbReference>
<protein>
    <submittedName>
        <fullName evidence="6">Xylan 1,4-beta-xylosidase</fullName>
        <ecNumber evidence="6">3.2.1.37</ecNumber>
    </submittedName>
</protein>
<keyword evidence="7" id="KW-1185">Reference proteome</keyword>
<keyword evidence="4" id="KW-0732">Signal</keyword>
<organism evidence="6 7">
    <name type="scientific">Endozoicomonas lisbonensis</name>
    <dbReference type="NCBI Taxonomy" id="3120522"/>
    <lineage>
        <taxon>Bacteria</taxon>
        <taxon>Pseudomonadati</taxon>
        <taxon>Pseudomonadota</taxon>
        <taxon>Gammaproteobacteria</taxon>
        <taxon>Oceanospirillales</taxon>
        <taxon>Endozoicomonadaceae</taxon>
        <taxon>Endozoicomonas</taxon>
    </lineage>
</organism>
<dbReference type="RefSeq" id="WP_354007948.1">
    <property type="nucleotide sequence ID" value="NZ_JBEWTA010000001.1"/>
</dbReference>
<accession>A0ABV2SJ83</accession>
<evidence type="ECO:0000256" key="1">
    <source>
        <dbReference type="ARBA" id="ARBA00009865"/>
    </source>
</evidence>
<dbReference type="Gene3D" id="2.60.120.260">
    <property type="entry name" value="Galactose-binding domain-like"/>
    <property type="match status" value="1"/>
</dbReference>
<feature type="chain" id="PRO_5046239438" evidence="4">
    <location>
        <begin position="24"/>
        <end position="639"/>
    </location>
</feature>
<comment type="caution">
    <text evidence="6">The sequence shown here is derived from an EMBL/GenBank/DDBJ whole genome shotgun (WGS) entry which is preliminary data.</text>
</comment>
<dbReference type="InterPro" id="IPR013783">
    <property type="entry name" value="Ig-like_fold"/>
</dbReference>
<dbReference type="InterPro" id="IPR008979">
    <property type="entry name" value="Galactose-bd-like_sf"/>
</dbReference>
<evidence type="ECO:0000256" key="2">
    <source>
        <dbReference type="ARBA" id="ARBA00022801"/>
    </source>
</evidence>
<dbReference type="PANTHER" id="PTHR42812:SF14">
    <property type="entry name" value="SECRETED PROTEIN"/>
    <property type="match status" value="1"/>
</dbReference>
<gene>
    <name evidence="6" type="ORF">V5J35_003014</name>
</gene>
<dbReference type="Gene3D" id="2.115.10.20">
    <property type="entry name" value="Glycosyl hydrolase domain, family 43"/>
    <property type="match status" value="1"/>
</dbReference>
<keyword evidence="3 6" id="KW-0326">Glycosidase</keyword>
<sequence length="639" mass="72740">MKRLSLAPLALAAAFMGATAANAATTFINPIDIEYQYGERIPEQRQFIKAEGLVTRQSADPVVVSYEVEGEHKGYFMFASQGRGYWMSEDLIHWDHIQPIGDWPVSYFTPGSESDTTDKDPDTGMEWKDMIAPAALVKDGKIYLLASHRRGSKTPLFVSDDPASGKWRVADEDLGFPVVGDTNLWDPALYFEDDQWYIYWGSSNLHPLWGAKINENRRFGMHVDRFAKPLMALHPDVHGWERMGFDHTSPRAPYIEGPEMLKHGDTYYLSYAGPGTDGNVYGDGIYVGESPLGPFSYQEHNPVTYKPGGYVHGAGHGNTFRDAYGNIWRSGSNWYGVNWVFERRNVLLPSAVDEDGVMYSTARFADFPQFAPTAEYSDPNDLFTGWMLLSYNKPVTATSTLAPENDRTFDADFVSDENPRNFWVAAENNADQQLVIDLENEMTIKAVQINYADYLVTGDEYRAPLPRDNRTDEYRERIYTHYRLSVSSDNKNWKEVSNNLDKQENRSNIYIELDGPVNARYVRFENVHIGVKHLAVNGLRVFGNANGDVPSLPEQLNVRRDYDRRNAFVSWKLVDDAVGYNIRFGIAPDKLYHTYQIWADEFQGEKQIRSLNVHSEYYFAVEAFNESGVSTLTEAMHIE</sequence>
<dbReference type="InterPro" id="IPR006710">
    <property type="entry name" value="Glyco_hydro_43"/>
</dbReference>
<dbReference type="CDD" id="cd00063">
    <property type="entry name" value="FN3"/>
    <property type="match status" value="1"/>
</dbReference>
<feature type="domain" description="F5/8 type C" evidence="5">
    <location>
        <begin position="375"/>
        <end position="544"/>
    </location>
</feature>
<dbReference type="EMBL" id="JBEWTB010000002">
    <property type="protein sequence ID" value="MET4757822.1"/>
    <property type="molecule type" value="Genomic_DNA"/>
</dbReference>
<keyword evidence="2 6" id="KW-0378">Hydrolase</keyword>